<evidence type="ECO:0000313" key="3">
    <source>
        <dbReference type="Proteomes" id="UP001165160"/>
    </source>
</evidence>
<keyword evidence="3" id="KW-1185">Reference proteome</keyword>
<dbReference type="Proteomes" id="UP001165160">
    <property type="component" value="Unassembled WGS sequence"/>
</dbReference>
<name>A0A9W7AYX0_9STRA</name>
<evidence type="ECO:0000313" key="2">
    <source>
        <dbReference type="EMBL" id="GMH81426.1"/>
    </source>
</evidence>
<comment type="caution">
    <text evidence="2">The sequence shown here is derived from an EMBL/GenBank/DDBJ whole genome shotgun (WGS) entry which is preliminary data.</text>
</comment>
<reference evidence="3" key="1">
    <citation type="journal article" date="2023" name="Commun. Biol.">
        <title>Genome analysis of Parmales, the sister group of diatoms, reveals the evolutionary specialization of diatoms from phago-mixotrophs to photoautotrophs.</title>
        <authorList>
            <person name="Ban H."/>
            <person name="Sato S."/>
            <person name="Yoshikawa S."/>
            <person name="Yamada K."/>
            <person name="Nakamura Y."/>
            <person name="Ichinomiya M."/>
            <person name="Sato N."/>
            <person name="Blanc-Mathieu R."/>
            <person name="Endo H."/>
            <person name="Kuwata A."/>
            <person name="Ogata H."/>
        </authorList>
    </citation>
    <scope>NUCLEOTIDE SEQUENCE [LARGE SCALE GENOMIC DNA]</scope>
    <source>
        <strain evidence="3">NIES 3699</strain>
    </source>
</reference>
<evidence type="ECO:0000256" key="1">
    <source>
        <dbReference type="SAM" id="MobiDB-lite"/>
    </source>
</evidence>
<accession>A0A9W7AYX0</accession>
<gene>
    <name evidence="2" type="ORF">TrVE_jg13905</name>
</gene>
<organism evidence="2 3">
    <name type="scientific">Triparma verrucosa</name>
    <dbReference type="NCBI Taxonomy" id="1606542"/>
    <lineage>
        <taxon>Eukaryota</taxon>
        <taxon>Sar</taxon>
        <taxon>Stramenopiles</taxon>
        <taxon>Ochrophyta</taxon>
        <taxon>Bolidophyceae</taxon>
        <taxon>Parmales</taxon>
        <taxon>Triparmaceae</taxon>
        <taxon>Triparma</taxon>
    </lineage>
</organism>
<proteinExistence type="predicted"/>
<protein>
    <submittedName>
        <fullName evidence="2">Uncharacterized protein</fullName>
    </submittedName>
</protein>
<sequence>MRLEVFRRHPISNPVPPHQASKTHCRSSTSLNYLNGDEAISANSSNNDKMNELSSDSYDMTTEIRDTQHFDTVSPALYSSYLSFHSQPSLDIESFAATTLLLTLQLQRQSRPKQTRRVFISFFRLLGNRSPYESLMKLAVVDPGRIRAAARVLRAWGLFEASQESSGAKMKLLREVVMFDPMLHPVLKWQAIESRREIEGRRKDDNKFV</sequence>
<dbReference type="EMBL" id="BRXX01000002">
    <property type="protein sequence ID" value="GMH81426.1"/>
    <property type="molecule type" value="Genomic_DNA"/>
</dbReference>
<dbReference type="AlphaFoldDB" id="A0A9W7AYX0"/>
<feature type="region of interest" description="Disordered" evidence="1">
    <location>
        <begin position="1"/>
        <end position="25"/>
    </location>
</feature>